<dbReference type="RefSeq" id="WP_413274601.1">
    <property type="nucleotide sequence ID" value="NZ_JBHFNQ010000233.1"/>
</dbReference>
<evidence type="ECO:0000313" key="8">
    <source>
        <dbReference type="EMBL" id="MFB2881626.1"/>
    </source>
</evidence>
<dbReference type="PROSITE" id="PS00094">
    <property type="entry name" value="C5_MTASE_1"/>
    <property type="match status" value="1"/>
</dbReference>
<comment type="catalytic activity">
    <reaction evidence="7">
        <text>a 2'-deoxycytidine in DNA + S-adenosyl-L-methionine = a 5-methyl-2'-deoxycytidine in DNA + S-adenosyl-L-homocysteine + H(+)</text>
        <dbReference type="Rhea" id="RHEA:13681"/>
        <dbReference type="Rhea" id="RHEA-COMP:11369"/>
        <dbReference type="Rhea" id="RHEA-COMP:11370"/>
        <dbReference type="ChEBI" id="CHEBI:15378"/>
        <dbReference type="ChEBI" id="CHEBI:57856"/>
        <dbReference type="ChEBI" id="CHEBI:59789"/>
        <dbReference type="ChEBI" id="CHEBI:85452"/>
        <dbReference type="ChEBI" id="CHEBI:85454"/>
        <dbReference type="EC" id="2.1.1.37"/>
    </reaction>
</comment>
<accession>A0ABV4XFP2</accession>
<evidence type="ECO:0000256" key="7">
    <source>
        <dbReference type="RuleBase" id="RU000417"/>
    </source>
</evidence>
<dbReference type="Pfam" id="PF00145">
    <property type="entry name" value="DNA_methylase"/>
    <property type="match status" value="1"/>
</dbReference>
<dbReference type="InterPro" id="IPR001525">
    <property type="entry name" value="C5_MeTfrase"/>
</dbReference>
<keyword evidence="9" id="KW-1185">Reference proteome</keyword>
<dbReference type="SUPFAM" id="SSF53335">
    <property type="entry name" value="S-adenosyl-L-methionine-dependent methyltransferases"/>
    <property type="match status" value="1"/>
</dbReference>
<keyword evidence="2 5" id="KW-0808">Transferase</keyword>
<dbReference type="Gene3D" id="3.40.50.150">
    <property type="entry name" value="Vaccinia Virus protein VP39"/>
    <property type="match status" value="1"/>
</dbReference>
<dbReference type="EC" id="2.1.1.37" evidence="7"/>
<evidence type="ECO:0000256" key="5">
    <source>
        <dbReference type="PROSITE-ProRule" id="PRU01016"/>
    </source>
</evidence>
<organism evidence="8 9">
    <name type="scientific">Floridaenema aerugineum BLCC-F46</name>
    <dbReference type="NCBI Taxonomy" id="3153654"/>
    <lineage>
        <taxon>Bacteria</taxon>
        <taxon>Bacillati</taxon>
        <taxon>Cyanobacteriota</taxon>
        <taxon>Cyanophyceae</taxon>
        <taxon>Oscillatoriophycideae</taxon>
        <taxon>Aerosakkonematales</taxon>
        <taxon>Aerosakkonemataceae</taxon>
        <taxon>Floridanema</taxon>
        <taxon>Floridanema aerugineum</taxon>
    </lineage>
</organism>
<evidence type="ECO:0000256" key="2">
    <source>
        <dbReference type="ARBA" id="ARBA00022679"/>
    </source>
</evidence>
<protein>
    <recommendedName>
        <fullName evidence="7">Cytosine-specific methyltransferase</fullName>
        <ecNumber evidence="7">2.1.1.37</ecNumber>
    </recommendedName>
</protein>
<gene>
    <name evidence="8" type="ORF">ACE1CC_32650</name>
</gene>
<dbReference type="NCBIfam" id="TIGR00675">
    <property type="entry name" value="dcm"/>
    <property type="match status" value="1"/>
</dbReference>
<evidence type="ECO:0000256" key="4">
    <source>
        <dbReference type="ARBA" id="ARBA00022747"/>
    </source>
</evidence>
<dbReference type="InterPro" id="IPR050390">
    <property type="entry name" value="C5-Methyltransferase"/>
</dbReference>
<dbReference type="PANTHER" id="PTHR10629:SF52">
    <property type="entry name" value="DNA (CYTOSINE-5)-METHYLTRANSFERASE 1"/>
    <property type="match status" value="1"/>
</dbReference>
<comment type="caution">
    <text evidence="8">The sequence shown here is derived from an EMBL/GenBank/DDBJ whole genome shotgun (WGS) entry which is preliminary data.</text>
</comment>
<dbReference type="GO" id="GO:0032259">
    <property type="term" value="P:methylation"/>
    <property type="evidence" value="ECO:0007669"/>
    <property type="project" value="UniProtKB-KW"/>
</dbReference>
<dbReference type="Proteomes" id="UP001576774">
    <property type="component" value="Unassembled WGS sequence"/>
</dbReference>
<proteinExistence type="inferred from homology"/>
<dbReference type="Gene3D" id="3.90.120.10">
    <property type="entry name" value="DNA Methylase, subunit A, domain 2"/>
    <property type="match status" value="1"/>
</dbReference>
<keyword evidence="1 5" id="KW-0489">Methyltransferase</keyword>
<dbReference type="InterPro" id="IPR018117">
    <property type="entry name" value="C5_DNA_meth_AS"/>
</dbReference>
<dbReference type="InterPro" id="IPR029063">
    <property type="entry name" value="SAM-dependent_MTases_sf"/>
</dbReference>
<keyword evidence="4" id="KW-0680">Restriction system</keyword>
<keyword evidence="3 5" id="KW-0949">S-adenosyl-L-methionine</keyword>
<dbReference type="GO" id="GO:0003886">
    <property type="term" value="F:DNA (cytosine-5-)-methyltransferase activity"/>
    <property type="evidence" value="ECO:0007669"/>
    <property type="project" value="UniProtKB-EC"/>
</dbReference>
<comment type="similarity">
    <text evidence="5 6">Belongs to the class I-like SAM-binding methyltransferase superfamily. C5-methyltransferase family.</text>
</comment>
<evidence type="ECO:0000256" key="3">
    <source>
        <dbReference type="ARBA" id="ARBA00022691"/>
    </source>
</evidence>
<dbReference type="PRINTS" id="PR00105">
    <property type="entry name" value="C5METTRFRASE"/>
</dbReference>
<name>A0ABV4XFP2_9CYAN</name>
<feature type="active site" evidence="5">
    <location>
        <position position="84"/>
    </location>
</feature>
<dbReference type="PROSITE" id="PS51679">
    <property type="entry name" value="SAM_MT_C5"/>
    <property type="match status" value="1"/>
</dbReference>
<evidence type="ECO:0000256" key="6">
    <source>
        <dbReference type="RuleBase" id="RU000416"/>
    </source>
</evidence>
<reference evidence="8 9" key="1">
    <citation type="submission" date="2024-09" db="EMBL/GenBank/DDBJ databases">
        <title>Floridaenema gen nov. (Aerosakkonemataceae, Aerosakkonematales ord. nov., Cyanobacteria) from benthic tropical and subtropical fresh waters, with the description of four new species.</title>
        <authorList>
            <person name="Moretto J.A."/>
            <person name="Berthold D.E."/>
            <person name="Lefler F.W."/>
            <person name="Huang I.-S."/>
            <person name="Laughinghouse H. IV."/>
        </authorList>
    </citation>
    <scope>NUCLEOTIDE SEQUENCE [LARGE SCALE GENOMIC DNA]</scope>
    <source>
        <strain evidence="8 9">BLCC-F46</strain>
    </source>
</reference>
<evidence type="ECO:0000256" key="1">
    <source>
        <dbReference type="ARBA" id="ARBA00022603"/>
    </source>
</evidence>
<evidence type="ECO:0000313" key="9">
    <source>
        <dbReference type="Proteomes" id="UP001576774"/>
    </source>
</evidence>
<sequence length="396" mass="44493">MTDNFTCIDLFCGAGGLTEGFRKAGFTSTFAVDCDEQAVETFRYNHPDTVCLHRDVRSLSGKEILHAANLTPGDVDVLCGGPPCQGYSLAGLRITNDPKNSLFLDFVRLTKELQPRVVLFENVEGIKSMQGGNVVSAIEREFEQIGYYCEARVLNAADYGVPQHRPRFILLAVPQDGAIISFPQATHAPFNQQQQLHLFEKIPLPYVTAWEALSDLPMIVAGEGAEELIHSGKYYFSYQRDRQGNRFPGKIFNHRATKHSERIQTRYAQIPEGGDNRLLPDELRTKKRNVWKIDRLKPSRTVTCNHRTDIIHPILPRGTTVREAARLQSFDDDYRFFGNLTRKAKWLTQDDQVGNAVPPLLANALAIQIKHILTEKIKVNSVAASSDKCLVPPLFS</sequence>
<dbReference type="PANTHER" id="PTHR10629">
    <property type="entry name" value="CYTOSINE-SPECIFIC METHYLTRANSFERASE"/>
    <property type="match status" value="1"/>
</dbReference>
<dbReference type="EMBL" id="JBHFNQ010000233">
    <property type="protein sequence ID" value="MFB2881626.1"/>
    <property type="molecule type" value="Genomic_DNA"/>
</dbReference>